<evidence type="ECO:0000313" key="5">
    <source>
        <dbReference type="EMBL" id="RXF72512.1"/>
    </source>
</evidence>
<dbReference type="Gene3D" id="3.20.20.80">
    <property type="entry name" value="Glycosidases"/>
    <property type="match status" value="1"/>
</dbReference>
<dbReference type="InterPro" id="IPR052177">
    <property type="entry name" value="Divisome_Glycosyl_Hydrolase"/>
</dbReference>
<gene>
    <name evidence="5" type="ORF">EKH83_01975</name>
</gene>
<dbReference type="EMBL" id="RXOC01000001">
    <property type="protein sequence ID" value="RXF72512.1"/>
    <property type="molecule type" value="Genomic_DNA"/>
</dbReference>
<organism evidence="5 6">
    <name type="scientific">Arcticibacter tournemirensis</name>
    <dbReference type="NCBI Taxonomy" id="699437"/>
    <lineage>
        <taxon>Bacteria</taxon>
        <taxon>Pseudomonadati</taxon>
        <taxon>Bacteroidota</taxon>
        <taxon>Sphingobacteriia</taxon>
        <taxon>Sphingobacteriales</taxon>
        <taxon>Sphingobacteriaceae</taxon>
        <taxon>Arcticibacter</taxon>
    </lineage>
</organism>
<dbReference type="Pfam" id="PF16373">
    <property type="entry name" value="DUF4985"/>
    <property type="match status" value="1"/>
</dbReference>
<dbReference type="PANTHER" id="PTHR43405">
    <property type="entry name" value="GLYCOSYL HYDROLASE DIGH"/>
    <property type="match status" value="1"/>
</dbReference>
<dbReference type="SUPFAM" id="SSF51445">
    <property type="entry name" value="(Trans)glycosidases"/>
    <property type="match status" value="1"/>
</dbReference>
<sequence>MKKSLLCCLVTLLFGMLIIASCKKKDDTVLPPDKNTDTTDNTTPVGDTSITKLFERTPVVVWIEAAANFSRLGTAEKMSSSFQKLVDIGVKGVVVDVKGIPGLVSYHSTIAERLKSWNGSTQAADFDYLRNAITEARKKGLKVFVSMSVFAEGMNYYGTKTGKVFTDPSFADIQSQVMTASGEVKKITDVYNYGLLNPVQPKAQEYELSLINEVVSKYDADGFVLDYCRYYDICADFSDYSLTKFKEWAKLSSIRPTDIVQTWTTSNGAVVPATTGPQYKNWLEFRAQTVYDFVSKARNTVKNAKPHMAFCSYSGAWYDSYYYVGVNWASKTYDPSSDGFSWASLTYKNTGYAELLDMFMTGNYTSTLTGAGWWTVQGQINGSQKVLKNANIHYGAVDIGNTSWSNLQNMKDAIKMLKQQTKGIMLFDLVHIDDPSANQFNKQLYDDIKDALK</sequence>
<comment type="caution">
    <text evidence="5">The sequence shown here is derived from an EMBL/GenBank/DDBJ whole genome shotgun (WGS) entry which is preliminary data.</text>
</comment>
<evidence type="ECO:0000256" key="1">
    <source>
        <dbReference type="ARBA" id="ARBA00022729"/>
    </source>
</evidence>
<dbReference type="InterPro" id="IPR003790">
    <property type="entry name" value="GHL10"/>
</dbReference>
<dbReference type="PANTHER" id="PTHR43405:SF1">
    <property type="entry name" value="GLYCOSYL HYDROLASE DIGH"/>
    <property type="match status" value="1"/>
</dbReference>
<keyword evidence="1 2" id="KW-0732">Signal</keyword>
<name>A0A4V1KJ05_9SPHI</name>
<feature type="chain" id="PRO_5020753743" description="Family 10 glycosylhydrolase" evidence="2">
    <location>
        <begin position="21"/>
        <end position="453"/>
    </location>
</feature>
<feature type="signal peptide" evidence="2">
    <location>
        <begin position="1"/>
        <end position="20"/>
    </location>
</feature>
<dbReference type="PROSITE" id="PS51257">
    <property type="entry name" value="PROKAR_LIPOPROTEIN"/>
    <property type="match status" value="1"/>
</dbReference>
<reference evidence="5 6" key="1">
    <citation type="submission" date="2018-12" db="EMBL/GenBank/DDBJ databases">
        <title>The Draft Genome Sequence of the Soil Bacterium Pedobacter tournemirensis R1.</title>
        <authorList>
            <person name="He J."/>
        </authorList>
    </citation>
    <scope>NUCLEOTIDE SEQUENCE [LARGE SCALE GENOMIC DNA]</scope>
    <source>
        <strain evidence="5 6">R1</strain>
    </source>
</reference>
<dbReference type="InterPro" id="IPR032280">
    <property type="entry name" value="DUF4985"/>
</dbReference>
<dbReference type="AlphaFoldDB" id="A0A4V1KJ05"/>
<dbReference type="InterPro" id="IPR017853">
    <property type="entry name" value="GH"/>
</dbReference>
<protein>
    <recommendedName>
        <fullName evidence="7">Family 10 glycosylhydrolase</fullName>
    </recommendedName>
</protein>
<feature type="domain" description="DUF4985" evidence="4">
    <location>
        <begin position="338"/>
        <end position="434"/>
    </location>
</feature>
<dbReference type="Pfam" id="PF02638">
    <property type="entry name" value="GHL10"/>
    <property type="match status" value="1"/>
</dbReference>
<proteinExistence type="predicted"/>
<evidence type="ECO:0008006" key="7">
    <source>
        <dbReference type="Google" id="ProtNLM"/>
    </source>
</evidence>
<feature type="domain" description="Glycosyl hydrolase-like 10" evidence="3">
    <location>
        <begin position="61"/>
        <end position="329"/>
    </location>
</feature>
<evidence type="ECO:0000313" key="6">
    <source>
        <dbReference type="Proteomes" id="UP000290848"/>
    </source>
</evidence>
<evidence type="ECO:0000256" key="2">
    <source>
        <dbReference type="SAM" id="SignalP"/>
    </source>
</evidence>
<evidence type="ECO:0000259" key="4">
    <source>
        <dbReference type="Pfam" id="PF16373"/>
    </source>
</evidence>
<accession>A0A4V1KJ05</accession>
<dbReference type="Proteomes" id="UP000290848">
    <property type="component" value="Unassembled WGS sequence"/>
</dbReference>
<evidence type="ECO:0000259" key="3">
    <source>
        <dbReference type="Pfam" id="PF02638"/>
    </source>
</evidence>